<dbReference type="InterPro" id="IPR041966">
    <property type="entry name" value="LOTUS-like"/>
</dbReference>
<dbReference type="InterPro" id="IPR035437">
    <property type="entry name" value="SNase_OB-fold_sf"/>
</dbReference>
<evidence type="ECO:0000256" key="5">
    <source>
        <dbReference type="ARBA" id="ARBA00022490"/>
    </source>
</evidence>
<keyword evidence="8" id="KW-0744">Spermatogenesis</keyword>
<sequence>MNQEVAFAKLKKDVRSLLITSKLGLDPDKLRQDFAAMLGYPIPLKLLGFRNVMDMVKEMPDVVSINFNADGGIFLKAVGDESTSRIEELVAKQRTKTARKFTRGGFGHLSNRSHHYFPPVMLPRRGHAPIALPAQLRAQFCILLSQGPLRLSDLEVSYLRCFGHPLRVHNYGFYSTGEMLEAAADLILIQQGRLGSVLTLRQHMLPSNLVRPFSTPRRTGPVKPQSPRTDEPAPKGPGTIAHTASVLPAPVPVQQNPLDQSSAETASARVCQESITVSNKPNKVEMNQKSEDELCQEDQLFQKRVVKLEEELRQRILENGVAATISQELKDKLLKVVRQTCGGLSVHDLPAEYKRSEIYPVIQVHCSPAVPLDALQSQRLKPPMRRQAQEQLQVLVEHVESPGHFYIRFSNGKEAQAMEDMMIEMRRCYTSPKVSERYTLRKPFVRRGQVCCVSPGGIWFYRVVIHQIISPTQVEVYYVDFGGMTVVQSANLKFLKSCYLVLPAQAVPSSLAGIKPNSGSWTAEATACFQKLCSDRALVGTTCYNTGDVLQLYLCNTLTADNVYIHLALLSQGHGTQCCPTASAALCVQVNPVSLYLGEGKFDLPEIEEEMICPEPANTPEPSMSATLKVEEEEPPALEWIEDSEVIHQVQDTQAVNPFSVPLNEQTLSCSELALSVTNEFPHANSTSPATSPLVPPDVIQTKTTPAHCTADLTMLSRTPPTSTSSNNLSSCYQTPEEEQHQSKSSSPLLVSPPQLLRTLCLHTPDLGKIQSCIQGAPLSLLQIRNPGLMFPLFGGR</sequence>
<dbReference type="GO" id="GO:0005737">
    <property type="term" value="C:cytoplasm"/>
    <property type="evidence" value="ECO:0007669"/>
    <property type="project" value="UniProtKB-SubCell"/>
</dbReference>
<protein>
    <recommendedName>
        <fullName evidence="3">Tudor domain-containing protein 5</fullName>
    </recommendedName>
</protein>
<comment type="subcellular location">
    <subcellularLocation>
        <location evidence="1">Cytoplasm</location>
    </subcellularLocation>
</comment>
<feature type="region of interest" description="Disordered" evidence="9">
    <location>
        <begin position="715"/>
        <end position="750"/>
    </location>
</feature>
<dbReference type="Pfam" id="PF12872">
    <property type="entry name" value="OST-HTH"/>
    <property type="match status" value="2"/>
</dbReference>
<reference evidence="11" key="1">
    <citation type="submission" date="2020-03" db="EMBL/GenBank/DDBJ databases">
        <authorList>
            <person name="Weist P."/>
        </authorList>
    </citation>
    <scope>NUCLEOTIDE SEQUENCE</scope>
</reference>
<dbReference type="AlphaFoldDB" id="A0A9N7TWY4"/>
<evidence type="ECO:0000256" key="8">
    <source>
        <dbReference type="ARBA" id="ARBA00022871"/>
    </source>
</evidence>
<dbReference type="PANTHER" id="PTHR22948">
    <property type="entry name" value="TUDOR DOMAIN CONTAINING PROTEIN"/>
    <property type="match status" value="1"/>
</dbReference>
<dbReference type="Pfam" id="PF00567">
    <property type="entry name" value="TUDOR"/>
    <property type="match status" value="1"/>
</dbReference>
<organism evidence="11 12">
    <name type="scientific">Pleuronectes platessa</name>
    <name type="common">European plaice</name>
    <dbReference type="NCBI Taxonomy" id="8262"/>
    <lineage>
        <taxon>Eukaryota</taxon>
        <taxon>Metazoa</taxon>
        <taxon>Chordata</taxon>
        <taxon>Craniata</taxon>
        <taxon>Vertebrata</taxon>
        <taxon>Euteleostomi</taxon>
        <taxon>Actinopterygii</taxon>
        <taxon>Neopterygii</taxon>
        <taxon>Teleostei</taxon>
        <taxon>Neoteleostei</taxon>
        <taxon>Acanthomorphata</taxon>
        <taxon>Carangaria</taxon>
        <taxon>Pleuronectiformes</taxon>
        <taxon>Pleuronectoidei</taxon>
        <taxon>Pleuronectidae</taxon>
        <taxon>Pleuronectes</taxon>
    </lineage>
</organism>
<dbReference type="EMBL" id="CADEAL010000447">
    <property type="protein sequence ID" value="CAB1420352.1"/>
    <property type="molecule type" value="Genomic_DNA"/>
</dbReference>
<evidence type="ECO:0000313" key="12">
    <source>
        <dbReference type="Proteomes" id="UP001153269"/>
    </source>
</evidence>
<dbReference type="Proteomes" id="UP001153269">
    <property type="component" value="Unassembled WGS sequence"/>
</dbReference>
<proteinExistence type="inferred from homology"/>
<evidence type="ECO:0000256" key="3">
    <source>
        <dbReference type="ARBA" id="ARBA00013420"/>
    </source>
</evidence>
<accession>A0A9N7TWY4</accession>
<gene>
    <name evidence="11" type="ORF">PLEPLA_LOCUS8227</name>
</gene>
<name>A0A9N7TWY4_PLEPL</name>
<feature type="compositionally biased region" description="Low complexity" evidence="9">
    <location>
        <begin position="716"/>
        <end position="731"/>
    </location>
</feature>
<keyword evidence="6" id="KW-0677">Repeat</keyword>
<evidence type="ECO:0000256" key="7">
    <source>
        <dbReference type="ARBA" id="ARBA00022782"/>
    </source>
</evidence>
<feature type="domain" description="HTH OST-type" evidence="10">
    <location>
        <begin position="128"/>
        <end position="204"/>
    </location>
</feature>
<dbReference type="InterPro" id="IPR025605">
    <property type="entry name" value="OST-HTH/LOTUS_dom"/>
</dbReference>
<evidence type="ECO:0000259" key="10">
    <source>
        <dbReference type="PROSITE" id="PS51644"/>
    </source>
</evidence>
<dbReference type="Gene3D" id="2.30.30.140">
    <property type="match status" value="1"/>
</dbReference>
<dbReference type="InterPro" id="IPR050621">
    <property type="entry name" value="Tudor_domain_containing"/>
</dbReference>
<dbReference type="Gene3D" id="3.30.420.610">
    <property type="entry name" value="LOTUS domain-like"/>
    <property type="match status" value="2"/>
</dbReference>
<keyword evidence="12" id="KW-1185">Reference proteome</keyword>
<dbReference type="GO" id="GO:0007283">
    <property type="term" value="P:spermatogenesis"/>
    <property type="evidence" value="ECO:0007669"/>
    <property type="project" value="UniProtKB-KW"/>
</dbReference>
<evidence type="ECO:0000313" key="11">
    <source>
        <dbReference type="EMBL" id="CAB1420352.1"/>
    </source>
</evidence>
<keyword evidence="5" id="KW-0963">Cytoplasm</keyword>
<evidence type="ECO:0000256" key="6">
    <source>
        <dbReference type="ARBA" id="ARBA00022737"/>
    </source>
</evidence>
<dbReference type="SUPFAM" id="SSF63748">
    <property type="entry name" value="Tudor/PWWP/MBT"/>
    <property type="match status" value="1"/>
</dbReference>
<comment type="similarity">
    <text evidence="2">Belongs to the TDRD5 family.</text>
</comment>
<evidence type="ECO:0000256" key="1">
    <source>
        <dbReference type="ARBA" id="ARBA00004496"/>
    </source>
</evidence>
<keyword evidence="4" id="KW-0217">Developmental protein</keyword>
<keyword evidence="7" id="KW-0221">Differentiation</keyword>
<dbReference type="PANTHER" id="PTHR22948:SF19">
    <property type="entry name" value="TUDOR DOMAIN-CONTAINING PROTEIN 5"/>
    <property type="match status" value="1"/>
</dbReference>
<evidence type="ECO:0000256" key="2">
    <source>
        <dbReference type="ARBA" id="ARBA00010384"/>
    </source>
</evidence>
<dbReference type="InterPro" id="IPR002999">
    <property type="entry name" value="Tudor"/>
</dbReference>
<feature type="domain" description="HTH OST-type" evidence="10">
    <location>
        <begin position="6"/>
        <end position="79"/>
    </location>
</feature>
<evidence type="ECO:0000256" key="9">
    <source>
        <dbReference type="SAM" id="MobiDB-lite"/>
    </source>
</evidence>
<dbReference type="PROSITE" id="PS51644">
    <property type="entry name" value="HTH_OST"/>
    <property type="match status" value="2"/>
</dbReference>
<feature type="region of interest" description="Disordered" evidence="9">
    <location>
        <begin position="210"/>
        <end position="243"/>
    </location>
</feature>
<comment type="caution">
    <text evidence="11">The sequence shown here is derived from an EMBL/GenBank/DDBJ whole genome shotgun (WGS) entry which is preliminary data.</text>
</comment>
<dbReference type="GO" id="GO:0030154">
    <property type="term" value="P:cell differentiation"/>
    <property type="evidence" value="ECO:0007669"/>
    <property type="project" value="UniProtKB-KW"/>
</dbReference>
<dbReference type="Gene3D" id="2.40.50.90">
    <property type="match status" value="1"/>
</dbReference>
<evidence type="ECO:0000256" key="4">
    <source>
        <dbReference type="ARBA" id="ARBA00022473"/>
    </source>
</evidence>